<feature type="region of interest" description="Disordered" evidence="1">
    <location>
        <begin position="1"/>
        <end position="43"/>
    </location>
</feature>
<name>A0A024TGW1_9STRA</name>
<organism evidence="2">
    <name type="scientific">Aphanomyces invadans</name>
    <dbReference type="NCBI Taxonomy" id="157072"/>
    <lineage>
        <taxon>Eukaryota</taxon>
        <taxon>Sar</taxon>
        <taxon>Stramenopiles</taxon>
        <taxon>Oomycota</taxon>
        <taxon>Saprolegniomycetes</taxon>
        <taxon>Saprolegniales</taxon>
        <taxon>Verrucalvaceae</taxon>
        <taxon>Aphanomyces</taxon>
    </lineage>
</organism>
<dbReference type="AlphaFoldDB" id="A0A024TGW1"/>
<protein>
    <submittedName>
        <fullName evidence="2">Uncharacterized protein</fullName>
    </submittedName>
</protein>
<evidence type="ECO:0000256" key="1">
    <source>
        <dbReference type="SAM" id="MobiDB-lite"/>
    </source>
</evidence>
<gene>
    <name evidence="2" type="ORF">H310_13240</name>
</gene>
<proteinExistence type="predicted"/>
<dbReference type="EMBL" id="KI913999">
    <property type="protein sequence ID" value="ETV92582.1"/>
    <property type="molecule type" value="Genomic_DNA"/>
</dbReference>
<evidence type="ECO:0000313" key="2">
    <source>
        <dbReference type="EMBL" id="ETV92582.1"/>
    </source>
</evidence>
<dbReference type="VEuPathDB" id="FungiDB:H310_13240"/>
<dbReference type="GeneID" id="20090290"/>
<accession>A0A024TGW1</accession>
<reference evidence="2" key="1">
    <citation type="submission" date="2013-12" db="EMBL/GenBank/DDBJ databases">
        <title>The Genome Sequence of Aphanomyces invadans NJM9701.</title>
        <authorList>
            <consortium name="The Broad Institute Genomics Platform"/>
            <person name="Russ C."/>
            <person name="Tyler B."/>
            <person name="van West P."/>
            <person name="Dieguez-Uribeondo J."/>
            <person name="Young S.K."/>
            <person name="Zeng Q."/>
            <person name="Gargeya S."/>
            <person name="Fitzgerald M."/>
            <person name="Abouelleil A."/>
            <person name="Alvarado L."/>
            <person name="Chapman S.B."/>
            <person name="Gainer-Dewar J."/>
            <person name="Goldberg J."/>
            <person name="Griggs A."/>
            <person name="Gujja S."/>
            <person name="Hansen M."/>
            <person name="Howarth C."/>
            <person name="Imamovic A."/>
            <person name="Ireland A."/>
            <person name="Larimer J."/>
            <person name="McCowan C."/>
            <person name="Murphy C."/>
            <person name="Pearson M."/>
            <person name="Poon T.W."/>
            <person name="Priest M."/>
            <person name="Roberts A."/>
            <person name="Saif S."/>
            <person name="Shea T."/>
            <person name="Sykes S."/>
            <person name="Wortman J."/>
            <person name="Nusbaum C."/>
            <person name="Birren B."/>
        </authorList>
    </citation>
    <scope>NUCLEOTIDE SEQUENCE [LARGE SCALE GENOMIC DNA]</scope>
    <source>
        <strain evidence="2">NJM9701</strain>
    </source>
</reference>
<sequence length="114" mass="11673">MLNGESIDYVSGEAAGDGDADAISGDDRGEMYPSSSSSSSSAKLYSCRFPVTSWDGTGVASDGASGVSLVPSCRLFDVSCEGGPPAASDWWCPSSPPFFSSLRAGGRTELLDDS</sequence>
<dbReference type="RefSeq" id="XP_008878889.1">
    <property type="nucleotide sequence ID" value="XM_008880667.1"/>
</dbReference>